<keyword evidence="2" id="KW-1185">Reference proteome</keyword>
<dbReference type="EMBL" id="JAEHSL010000018">
    <property type="protein sequence ID" value="MBI6182405.1"/>
    <property type="molecule type" value="Genomic_DNA"/>
</dbReference>
<organism evidence="1 2">
    <name type="scientific">Serratia proteamaculans</name>
    <dbReference type="NCBI Taxonomy" id="28151"/>
    <lineage>
        <taxon>Bacteria</taxon>
        <taxon>Pseudomonadati</taxon>
        <taxon>Pseudomonadota</taxon>
        <taxon>Gammaproteobacteria</taxon>
        <taxon>Enterobacterales</taxon>
        <taxon>Yersiniaceae</taxon>
        <taxon>Serratia</taxon>
    </lineage>
</organism>
<comment type="caution">
    <text evidence="1">The sequence shown here is derived from an EMBL/GenBank/DDBJ whole genome shotgun (WGS) entry which is preliminary data.</text>
</comment>
<evidence type="ECO:0000313" key="1">
    <source>
        <dbReference type="EMBL" id="MBI6182405.1"/>
    </source>
</evidence>
<protein>
    <recommendedName>
        <fullName evidence="3">Virion morphogenesis protein</fullName>
    </recommendedName>
</protein>
<name>A0ABS0TYS8_SERPR</name>
<dbReference type="Proteomes" id="UP000639004">
    <property type="component" value="Unassembled WGS sequence"/>
</dbReference>
<evidence type="ECO:0008006" key="3">
    <source>
        <dbReference type="Google" id="ProtNLM"/>
    </source>
</evidence>
<evidence type="ECO:0000313" key="2">
    <source>
        <dbReference type="Proteomes" id="UP000639004"/>
    </source>
</evidence>
<dbReference type="RefSeq" id="WP_198642452.1">
    <property type="nucleotide sequence ID" value="NZ_JAEHSL010000018.1"/>
</dbReference>
<proteinExistence type="predicted"/>
<accession>A0ABS0TYS8</accession>
<gene>
    <name evidence="1" type="ORF">JEQ07_18680</name>
</gene>
<reference evidence="1 2" key="1">
    <citation type="submission" date="2020-12" db="EMBL/GenBank/DDBJ databases">
        <title>Enhanced detection system for hospital associated transmission using whole genome sequencing surveillance.</title>
        <authorList>
            <person name="Harrison L.H."/>
            <person name="Van Tyne D."/>
            <person name="Marsh J.W."/>
            <person name="Griffith M.P."/>
            <person name="Snyder D.J."/>
            <person name="Cooper V.S."/>
            <person name="Mustapha M."/>
        </authorList>
    </citation>
    <scope>NUCLEOTIDE SEQUENCE [LARGE SCALE GENOMIC DNA]</scope>
    <source>
        <strain evidence="1 2">SER00238</strain>
    </source>
</reference>
<sequence length="233" mass="26486">MRIKVDYNPDEFLSAQEQLQLIAMPDAKRKRLLWRLGQRGIIPQAKSNVRNQQTPDGKAWKKRARGKRKMLTSMPKMLTADDATSERVVVRFKYGALAKSGLSLGALGKIQQDGTQITQTAAQARKWSKGSNDRPCTLQQARRLKKLGYKRPNGKGGYAKANLAWMREHLSWRQAGLVIRKLEASTPKKSWRINVPGREFLGATPRQLKEMMAKQMQAINYGWDVKAQDIKGR</sequence>